<reference evidence="1 2" key="1">
    <citation type="submission" date="2024-09" db="EMBL/GenBank/DDBJ databases">
        <title>Chromosome-scale assembly of Riccia fluitans.</title>
        <authorList>
            <person name="Paukszto L."/>
            <person name="Sawicki J."/>
            <person name="Karawczyk K."/>
            <person name="Piernik-Szablinska J."/>
            <person name="Szczecinska M."/>
            <person name="Mazdziarz M."/>
        </authorList>
    </citation>
    <scope>NUCLEOTIDE SEQUENCE [LARGE SCALE GENOMIC DNA]</scope>
    <source>
        <strain evidence="1">Rf_01</strain>
        <tissue evidence="1">Aerial parts of the thallus</tissue>
    </source>
</reference>
<keyword evidence="2" id="KW-1185">Reference proteome</keyword>
<gene>
    <name evidence="1" type="ORF">R1flu_023226</name>
</gene>
<dbReference type="EMBL" id="JBHFFA010000007">
    <property type="protein sequence ID" value="KAL2611534.1"/>
    <property type="molecule type" value="Genomic_DNA"/>
</dbReference>
<comment type="caution">
    <text evidence="1">The sequence shown here is derived from an EMBL/GenBank/DDBJ whole genome shotgun (WGS) entry which is preliminary data.</text>
</comment>
<accession>A0ABD1XRY7</accession>
<dbReference type="Proteomes" id="UP001605036">
    <property type="component" value="Unassembled WGS sequence"/>
</dbReference>
<evidence type="ECO:0000313" key="1">
    <source>
        <dbReference type="EMBL" id="KAL2611534.1"/>
    </source>
</evidence>
<protein>
    <submittedName>
        <fullName evidence="1">Uncharacterized protein</fullName>
    </submittedName>
</protein>
<evidence type="ECO:0000313" key="2">
    <source>
        <dbReference type="Proteomes" id="UP001605036"/>
    </source>
</evidence>
<name>A0ABD1XRY7_9MARC</name>
<sequence>MEASPSREYGKESFEAERDRFHLVRPNCCGFAHLDSETSTLLVRNFVGRLACRAWSLSQFICLLFPLGAKASIVSCSSYYRRKLQTSLRVVLVHYRLAFALNSSWHLAPCSAAFKCNLITSLISRGFVSVTSWQPR</sequence>
<organism evidence="1 2">
    <name type="scientific">Riccia fluitans</name>
    <dbReference type="NCBI Taxonomy" id="41844"/>
    <lineage>
        <taxon>Eukaryota</taxon>
        <taxon>Viridiplantae</taxon>
        <taxon>Streptophyta</taxon>
        <taxon>Embryophyta</taxon>
        <taxon>Marchantiophyta</taxon>
        <taxon>Marchantiopsida</taxon>
        <taxon>Marchantiidae</taxon>
        <taxon>Marchantiales</taxon>
        <taxon>Ricciaceae</taxon>
        <taxon>Riccia</taxon>
    </lineage>
</organism>
<dbReference type="AlphaFoldDB" id="A0ABD1XRY7"/>
<proteinExistence type="predicted"/>